<dbReference type="AlphaFoldDB" id="A0AA86SET8"/>
<protein>
    <submittedName>
        <fullName evidence="1">Uncharacterized protein</fullName>
    </submittedName>
</protein>
<sequence length="122" mass="14058">MRKRSLTTCLVFRESLRLEETDIASSDIMFGTEENWSVPNKQPRKFRNKKGRYLEKMSVVVRKIIRAILRVSSSNPTSFLRDLSSLLVKSTHSTISPELCIVVMRCYADNTLTIMRKLLSST</sequence>
<organism evidence="1 2">
    <name type="scientific">Sphenostylis stenocarpa</name>
    <dbReference type="NCBI Taxonomy" id="92480"/>
    <lineage>
        <taxon>Eukaryota</taxon>
        <taxon>Viridiplantae</taxon>
        <taxon>Streptophyta</taxon>
        <taxon>Embryophyta</taxon>
        <taxon>Tracheophyta</taxon>
        <taxon>Spermatophyta</taxon>
        <taxon>Magnoliopsida</taxon>
        <taxon>eudicotyledons</taxon>
        <taxon>Gunneridae</taxon>
        <taxon>Pentapetalae</taxon>
        <taxon>rosids</taxon>
        <taxon>fabids</taxon>
        <taxon>Fabales</taxon>
        <taxon>Fabaceae</taxon>
        <taxon>Papilionoideae</taxon>
        <taxon>50 kb inversion clade</taxon>
        <taxon>NPAAA clade</taxon>
        <taxon>indigoferoid/millettioid clade</taxon>
        <taxon>Phaseoleae</taxon>
        <taxon>Sphenostylis</taxon>
    </lineage>
</organism>
<keyword evidence="2" id="KW-1185">Reference proteome</keyword>
<accession>A0AA86SET8</accession>
<dbReference type="Gramene" id="rna-AYBTSS11_LOCUS16421">
    <property type="protein sequence ID" value="CAJ1955988.1"/>
    <property type="gene ID" value="gene-AYBTSS11_LOCUS16421"/>
</dbReference>
<dbReference type="Proteomes" id="UP001189624">
    <property type="component" value="Chromosome 5"/>
</dbReference>
<dbReference type="EMBL" id="OY731402">
    <property type="protein sequence ID" value="CAJ1955988.1"/>
    <property type="molecule type" value="Genomic_DNA"/>
</dbReference>
<reference evidence="1" key="1">
    <citation type="submission" date="2023-10" db="EMBL/GenBank/DDBJ databases">
        <authorList>
            <person name="Domelevo Entfellner J.-B."/>
        </authorList>
    </citation>
    <scope>NUCLEOTIDE SEQUENCE</scope>
</reference>
<evidence type="ECO:0000313" key="2">
    <source>
        <dbReference type="Proteomes" id="UP001189624"/>
    </source>
</evidence>
<proteinExistence type="predicted"/>
<name>A0AA86SET8_9FABA</name>
<evidence type="ECO:0000313" key="1">
    <source>
        <dbReference type="EMBL" id="CAJ1955988.1"/>
    </source>
</evidence>
<gene>
    <name evidence="1" type="ORF">AYBTSS11_LOCUS16421</name>
</gene>